<dbReference type="PANTHER" id="PTHR47152">
    <property type="entry name" value="SLR2084 PROTEIN-RELATED"/>
    <property type="match status" value="1"/>
</dbReference>
<gene>
    <name evidence="2" type="ordered locus">glr1284</name>
</gene>
<protein>
    <submittedName>
        <fullName evidence="2">Glr1284 protein</fullName>
    </submittedName>
</protein>
<dbReference type="STRING" id="251221.gene:10758765"/>
<dbReference type="InParanoid" id="Q7NL42"/>
<feature type="domain" description="Putative restriction endonuclease" evidence="1">
    <location>
        <begin position="25"/>
        <end position="181"/>
    </location>
</feature>
<dbReference type="OrthoDB" id="5768410at2"/>
<dbReference type="PhylomeDB" id="Q7NL42"/>
<dbReference type="EMBL" id="BA000045">
    <property type="protein sequence ID" value="BAC89225.1"/>
    <property type="molecule type" value="Genomic_DNA"/>
</dbReference>
<dbReference type="Pfam" id="PF05685">
    <property type="entry name" value="Uma2"/>
    <property type="match status" value="1"/>
</dbReference>
<evidence type="ECO:0000313" key="3">
    <source>
        <dbReference type="Proteomes" id="UP000000557"/>
    </source>
</evidence>
<dbReference type="InterPro" id="IPR008538">
    <property type="entry name" value="Uma2"/>
</dbReference>
<dbReference type="EnsemblBacteria" id="BAC89225">
    <property type="protein sequence ID" value="BAC89225"/>
    <property type="gene ID" value="BAC89225"/>
</dbReference>
<reference evidence="2 3" key="2">
    <citation type="journal article" date="2003" name="DNA Res.">
        <title>Complete genome structure of Gloeobacter violaceus PCC 7421, a cyanobacterium that lacks thylakoids (supplement).</title>
        <authorList>
            <person name="Nakamura Y."/>
            <person name="Kaneko T."/>
            <person name="Sato S."/>
            <person name="Mimuro M."/>
            <person name="Miyashita H."/>
            <person name="Tsuchiya T."/>
            <person name="Sasamoto S."/>
            <person name="Watanabe A."/>
            <person name="Kawashima K."/>
            <person name="Kishida Y."/>
            <person name="Kiyokawa C."/>
            <person name="Kohara M."/>
            <person name="Matsumoto M."/>
            <person name="Matsuno A."/>
            <person name="Nakazaki N."/>
            <person name="Shimpo S."/>
            <person name="Takeuchi C."/>
            <person name="Yamada M."/>
            <person name="Tabata S."/>
        </authorList>
    </citation>
    <scope>NUCLEOTIDE SEQUENCE [LARGE SCALE GENOMIC DNA]</scope>
    <source>
        <strain evidence="3">ATCC 29082 / PCC 7421</strain>
    </source>
</reference>
<dbReference type="AlphaFoldDB" id="Q7NL42"/>
<dbReference type="CDD" id="cd06260">
    <property type="entry name" value="DUF820-like"/>
    <property type="match status" value="1"/>
</dbReference>
<accession>Q7NL42</accession>
<proteinExistence type="predicted"/>
<dbReference type="Gene3D" id="3.90.1570.10">
    <property type="entry name" value="tt1808, chain A"/>
    <property type="match status" value="1"/>
</dbReference>
<dbReference type="PATRIC" id="fig|251221.4.peg.1306"/>
<dbReference type="eggNOG" id="COG4636">
    <property type="taxonomic scope" value="Bacteria"/>
</dbReference>
<keyword evidence="3" id="KW-1185">Reference proteome</keyword>
<sequence length="218" mass="24974">MSVTLQLKQVQVQPGQRLVLEEVSWQQFEDILEELGDHRGSRLTYSDGTLEIRMPLPEHEKNKVILGDLVKVLLDELEIDYVSFGSTTFKRRDLAKGFEPDDCFYIRNFAAMVGKQCLDLGRDPPPELSIEVDVTSRTQLDVYRALGVPELWRLEAGRLRIDVLREGEYIEVEQSPTFPDLPLKENLSRFLAMAQSEGPRLALKAFRQWVRGQIAGQD</sequence>
<dbReference type="PANTHER" id="PTHR47152:SF1">
    <property type="entry name" value="SLL1186 PROTEIN"/>
    <property type="match status" value="1"/>
</dbReference>
<reference evidence="2 3" key="1">
    <citation type="journal article" date="2003" name="DNA Res.">
        <title>Complete genome structure of Gloeobacter violaceus PCC 7421, a cyanobacterium that lacks thylakoids.</title>
        <authorList>
            <person name="Nakamura Y."/>
            <person name="Kaneko T."/>
            <person name="Sato S."/>
            <person name="Mimuro M."/>
            <person name="Miyashita H."/>
            <person name="Tsuchiya T."/>
            <person name="Sasamoto S."/>
            <person name="Watanabe A."/>
            <person name="Kawashima K."/>
            <person name="Kishida Y."/>
            <person name="Kiyokawa C."/>
            <person name="Kohara M."/>
            <person name="Matsumoto M."/>
            <person name="Matsuno A."/>
            <person name="Nakazaki N."/>
            <person name="Shimpo S."/>
            <person name="Takeuchi C."/>
            <person name="Yamada M."/>
            <person name="Tabata S."/>
        </authorList>
    </citation>
    <scope>NUCLEOTIDE SEQUENCE [LARGE SCALE GENOMIC DNA]</scope>
    <source>
        <strain evidence="3">ATCC 29082 / PCC 7421</strain>
    </source>
</reference>
<evidence type="ECO:0000313" key="2">
    <source>
        <dbReference type="EMBL" id="BAC89225.1"/>
    </source>
</evidence>
<dbReference type="KEGG" id="gvi:glr1284"/>
<organism evidence="2 3">
    <name type="scientific">Gloeobacter violaceus (strain ATCC 29082 / PCC 7421)</name>
    <dbReference type="NCBI Taxonomy" id="251221"/>
    <lineage>
        <taxon>Bacteria</taxon>
        <taxon>Bacillati</taxon>
        <taxon>Cyanobacteriota</taxon>
        <taxon>Cyanophyceae</taxon>
        <taxon>Gloeobacterales</taxon>
        <taxon>Gloeobacteraceae</taxon>
        <taxon>Gloeobacter</taxon>
    </lineage>
</organism>
<dbReference type="Proteomes" id="UP000000557">
    <property type="component" value="Chromosome"/>
</dbReference>
<name>Q7NL42_GLOVI</name>
<dbReference type="InterPro" id="IPR012296">
    <property type="entry name" value="Nuclease_put_TT1808"/>
</dbReference>
<evidence type="ECO:0000259" key="1">
    <source>
        <dbReference type="Pfam" id="PF05685"/>
    </source>
</evidence>
<dbReference type="HOGENOM" id="CLU_098557_0_0_3"/>
<dbReference type="RefSeq" id="WP_011141284.1">
    <property type="nucleotide sequence ID" value="NC_005125.1"/>
</dbReference>